<dbReference type="PANTHER" id="PTHR13677">
    <property type="entry name" value="LD41638P"/>
    <property type="match status" value="1"/>
</dbReference>
<dbReference type="InParanoid" id="A0A0C3P6R0"/>
<dbReference type="AlphaFoldDB" id="A0A0C3P6R0"/>
<feature type="domain" description="UDENN" evidence="2">
    <location>
        <begin position="122"/>
        <end position="573"/>
    </location>
</feature>
<evidence type="ECO:0000256" key="1">
    <source>
        <dbReference type="ARBA" id="ARBA00007159"/>
    </source>
</evidence>
<dbReference type="GO" id="GO:0055037">
    <property type="term" value="C:recycling endosome"/>
    <property type="evidence" value="ECO:0007669"/>
    <property type="project" value="TreeGrafter"/>
</dbReference>
<dbReference type="PROSITE" id="PS50211">
    <property type="entry name" value="DENN"/>
    <property type="match status" value="1"/>
</dbReference>
<dbReference type="OrthoDB" id="10265409at2759"/>
<dbReference type="PANTHER" id="PTHR13677:SF0">
    <property type="entry name" value="LD41638P"/>
    <property type="match status" value="1"/>
</dbReference>
<reference evidence="3 4" key="1">
    <citation type="submission" date="2014-04" db="EMBL/GenBank/DDBJ databases">
        <authorList>
            <consortium name="DOE Joint Genome Institute"/>
            <person name="Kuo A."/>
            <person name="Kohler A."/>
            <person name="Costa M.D."/>
            <person name="Nagy L.G."/>
            <person name="Floudas D."/>
            <person name="Copeland A."/>
            <person name="Barry K.W."/>
            <person name="Cichocki N."/>
            <person name="Veneault-Fourrey C."/>
            <person name="LaButti K."/>
            <person name="Lindquist E.A."/>
            <person name="Lipzen A."/>
            <person name="Lundell T."/>
            <person name="Morin E."/>
            <person name="Murat C."/>
            <person name="Sun H."/>
            <person name="Tunlid A."/>
            <person name="Henrissat B."/>
            <person name="Grigoriev I.V."/>
            <person name="Hibbett D.S."/>
            <person name="Martin F."/>
            <person name="Nordberg H.P."/>
            <person name="Cantor M.N."/>
            <person name="Hua S.X."/>
        </authorList>
    </citation>
    <scope>NUCLEOTIDE SEQUENCE [LARGE SCALE GENOMIC DNA]</scope>
    <source>
        <strain evidence="3 4">Marx 270</strain>
    </source>
</reference>
<dbReference type="STRING" id="870435.A0A0C3P6R0"/>
<comment type="similarity">
    <text evidence="1">Belongs to the DENND6 family.</text>
</comment>
<gene>
    <name evidence="3" type="ORF">M404DRAFT_996737</name>
</gene>
<evidence type="ECO:0000259" key="2">
    <source>
        <dbReference type="PROSITE" id="PS50211"/>
    </source>
</evidence>
<organism evidence="3 4">
    <name type="scientific">Pisolithus tinctorius Marx 270</name>
    <dbReference type="NCBI Taxonomy" id="870435"/>
    <lineage>
        <taxon>Eukaryota</taxon>
        <taxon>Fungi</taxon>
        <taxon>Dikarya</taxon>
        <taxon>Basidiomycota</taxon>
        <taxon>Agaricomycotina</taxon>
        <taxon>Agaricomycetes</taxon>
        <taxon>Agaricomycetidae</taxon>
        <taxon>Boletales</taxon>
        <taxon>Sclerodermatineae</taxon>
        <taxon>Pisolithaceae</taxon>
        <taxon>Pisolithus</taxon>
    </lineage>
</organism>
<evidence type="ECO:0000313" key="3">
    <source>
        <dbReference type="EMBL" id="KIO09020.1"/>
    </source>
</evidence>
<protein>
    <recommendedName>
        <fullName evidence="2">UDENN domain-containing protein</fullName>
    </recommendedName>
</protein>
<dbReference type="GO" id="GO:0005085">
    <property type="term" value="F:guanyl-nucleotide exchange factor activity"/>
    <property type="evidence" value="ECO:0007669"/>
    <property type="project" value="InterPro"/>
</dbReference>
<keyword evidence="4" id="KW-1185">Reference proteome</keyword>
<reference evidence="4" key="2">
    <citation type="submission" date="2015-01" db="EMBL/GenBank/DDBJ databases">
        <title>Evolutionary Origins and Diversification of the Mycorrhizal Mutualists.</title>
        <authorList>
            <consortium name="DOE Joint Genome Institute"/>
            <consortium name="Mycorrhizal Genomics Consortium"/>
            <person name="Kohler A."/>
            <person name="Kuo A."/>
            <person name="Nagy L.G."/>
            <person name="Floudas D."/>
            <person name="Copeland A."/>
            <person name="Barry K.W."/>
            <person name="Cichocki N."/>
            <person name="Veneault-Fourrey C."/>
            <person name="LaButti K."/>
            <person name="Lindquist E.A."/>
            <person name="Lipzen A."/>
            <person name="Lundell T."/>
            <person name="Morin E."/>
            <person name="Murat C."/>
            <person name="Riley R."/>
            <person name="Ohm R."/>
            <person name="Sun H."/>
            <person name="Tunlid A."/>
            <person name="Henrissat B."/>
            <person name="Grigoriev I.V."/>
            <person name="Hibbett D.S."/>
            <person name="Martin F."/>
        </authorList>
    </citation>
    <scope>NUCLEOTIDE SEQUENCE [LARGE SCALE GENOMIC DNA]</scope>
    <source>
        <strain evidence="4">Marx 270</strain>
    </source>
</reference>
<dbReference type="InterPro" id="IPR024224">
    <property type="entry name" value="DENND6"/>
</dbReference>
<proteinExistence type="inferred from homology"/>
<dbReference type="InterPro" id="IPR037516">
    <property type="entry name" value="Tripartite_DENN"/>
</dbReference>
<dbReference type="EMBL" id="KN831955">
    <property type="protein sequence ID" value="KIO09020.1"/>
    <property type="molecule type" value="Genomic_DNA"/>
</dbReference>
<dbReference type="HOGENOM" id="CLU_017013_0_0_1"/>
<evidence type="ECO:0000313" key="4">
    <source>
        <dbReference type="Proteomes" id="UP000054217"/>
    </source>
</evidence>
<name>A0A0C3P6R0_PISTI</name>
<sequence>MTLEFDAKENLQEQDIGLYYSPSTLTFSDAETSSAVSLSRQASQVHLELSLTPYHALAHLKSTSTSNVMEFHDEKRESHQRTLSRSRSFSLLMQNGGGQKSTEVGSFDFPHDKVLKMRQWVLAFAVVDFDLDLGPVVRSVCPPVYLSPSETENIAFSAFPDSLQFDQGTEVHSFRIRVFPDSLHTPCQDSFKRPEPLDGFMYGFSYFSQKRDSNSKRGYRQSSLVLLTHHQYPAFFTSVVSKLGPLFQNHGITMLETGCHNVANWPSPSPGSTLELGFLGSVLHVELPTSIDSQQLVETASFGGGFDPTEHLLASSVPLYPPSINLFEASLSHLWSVWECLILCEPILVYGPSPSMTSQAVWWLRDLIRPIPLAADIRPYFTIHDRDHALLVNKSPPKTGLVIGVTNPFFEKSCTHWPHVLSVGRKTRPGTTVVAGPSAGWTTKTHRRYISKDRQLLKRLEKACTSSTLDRMQASLELRRHFCSRTNAVLVPLNRYLNTLIPSPAERNTTLCLRRLKPFNTAEFFSSLRSSPSALPFKSSSKQREFYEKWLRTPAFGLWLARQEEVVQDALRQKT</sequence>
<accession>A0A0C3P6R0</accession>
<dbReference type="Proteomes" id="UP000054217">
    <property type="component" value="Unassembled WGS sequence"/>
</dbReference>